<evidence type="ECO:0008006" key="5">
    <source>
        <dbReference type="Google" id="ProtNLM"/>
    </source>
</evidence>
<evidence type="ECO:0000256" key="1">
    <source>
        <dbReference type="ARBA" id="ARBA00022676"/>
    </source>
</evidence>
<dbReference type="InterPro" id="IPR002201">
    <property type="entry name" value="Glyco_trans_9"/>
</dbReference>
<proteinExistence type="predicted"/>
<dbReference type="Proteomes" id="UP000077787">
    <property type="component" value="Chromosome"/>
</dbReference>
<keyword evidence="1" id="KW-0328">Glycosyltransferase</keyword>
<keyword evidence="2" id="KW-0808">Transferase</keyword>
<dbReference type="Gene3D" id="3.40.50.2000">
    <property type="entry name" value="Glycogen Phosphorylase B"/>
    <property type="match status" value="1"/>
</dbReference>
<organism evidence="3 4">
    <name type="scientific">Stutzerimonas stutzeri</name>
    <name type="common">Pseudomonas stutzeri</name>
    <dbReference type="NCBI Taxonomy" id="316"/>
    <lineage>
        <taxon>Bacteria</taxon>
        <taxon>Pseudomonadati</taxon>
        <taxon>Pseudomonadota</taxon>
        <taxon>Gammaproteobacteria</taxon>
        <taxon>Pseudomonadales</taxon>
        <taxon>Pseudomonadaceae</taxon>
        <taxon>Stutzerimonas</taxon>
    </lineage>
</organism>
<dbReference type="RefSeq" id="WP_064480722.1">
    <property type="nucleotide sequence ID" value="NZ_CP015641.1"/>
</dbReference>
<name>A0A172WLX4_STUST</name>
<dbReference type="GO" id="GO:0005829">
    <property type="term" value="C:cytosol"/>
    <property type="evidence" value="ECO:0007669"/>
    <property type="project" value="TreeGrafter"/>
</dbReference>
<gene>
    <name evidence="3" type="ORF">PS273GM_04465</name>
</gene>
<evidence type="ECO:0000256" key="2">
    <source>
        <dbReference type="ARBA" id="ARBA00022679"/>
    </source>
</evidence>
<reference evidence="3 4" key="1">
    <citation type="submission" date="2016-05" db="EMBL/GenBank/DDBJ databases">
        <title>Genome sequence of Pseudomonas stutzeri 273 and identification of the exopolysaccharide biosynthesis locus.</title>
        <authorList>
            <person name="Wu S."/>
            <person name="Sun C."/>
        </authorList>
    </citation>
    <scope>NUCLEOTIDE SEQUENCE [LARGE SCALE GENOMIC DNA]</scope>
    <source>
        <strain evidence="3 4">273</strain>
    </source>
</reference>
<dbReference type="InterPro" id="IPR051199">
    <property type="entry name" value="LPS_LOS_Heptosyltrfase"/>
</dbReference>
<dbReference type="Pfam" id="PF01075">
    <property type="entry name" value="Glyco_transf_9"/>
    <property type="match status" value="1"/>
</dbReference>
<dbReference type="SUPFAM" id="SSF53756">
    <property type="entry name" value="UDP-Glycosyltransferase/glycogen phosphorylase"/>
    <property type="match status" value="1"/>
</dbReference>
<accession>A0A172WLX4</accession>
<evidence type="ECO:0000313" key="4">
    <source>
        <dbReference type="Proteomes" id="UP000077787"/>
    </source>
</evidence>
<dbReference type="PANTHER" id="PTHR30160">
    <property type="entry name" value="TETRAACYLDISACCHARIDE 4'-KINASE-RELATED"/>
    <property type="match status" value="1"/>
</dbReference>
<sequence length="352" mass="38991">MVLTLISGDAPSVDESGRNSCRIAVVPSMGLGDSLIYLVIANNLARAGYRVTMLSNHLAHFAPWLPDLEMLPFPEVEDTLGIADAYDLVMSDCGSIVTSAASDKARLAERFVFVGTLRVDTAYVHDHLPRLKQRVGADKASAMSRIATCAGPMRVLNDDSVSMVDQAVAFCQLKLGLGNASADPGFVMPHTLIPRRHPFRVMLHPTSYNEKKNWPHQKYLNLARRLRLNGYDPQFVISPKEFALWAPRLGEEFPIPRFANACELAAYLYESGYVVGNDSGVGHLASALGVPVLTLFRKRRDGFCWRPGWGRNVVVRPVISVGAFRNSWKRFLSVGRVEKAFRLLARQHQSVS</sequence>
<dbReference type="GO" id="GO:0008713">
    <property type="term" value="F:ADP-heptose-lipopolysaccharide heptosyltransferase activity"/>
    <property type="evidence" value="ECO:0007669"/>
    <property type="project" value="TreeGrafter"/>
</dbReference>
<evidence type="ECO:0000313" key="3">
    <source>
        <dbReference type="EMBL" id="ANF24452.1"/>
    </source>
</evidence>
<dbReference type="GO" id="GO:0009244">
    <property type="term" value="P:lipopolysaccharide core region biosynthetic process"/>
    <property type="evidence" value="ECO:0007669"/>
    <property type="project" value="TreeGrafter"/>
</dbReference>
<protein>
    <recommendedName>
        <fullName evidence="5">ADP-heptose:LPS heptosyltransferase</fullName>
    </recommendedName>
</protein>
<dbReference type="AlphaFoldDB" id="A0A172WLX4"/>
<dbReference type="EMBL" id="CP015641">
    <property type="protein sequence ID" value="ANF24452.1"/>
    <property type="molecule type" value="Genomic_DNA"/>
</dbReference>
<dbReference type="PANTHER" id="PTHR30160:SF23">
    <property type="match status" value="1"/>
</dbReference>